<keyword evidence="3 10" id="KW-0812">Transmembrane</keyword>
<dbReference type="InterPro" id="IPR013320">
    <property type="entry name" value="ConA-like_dom_sf"/>
</dbReference>
<dbReference type="GO" id="GO:0005886">
    <property type="term" value="C:plasma membrane"/>
    <property type="evidence" value="ECO:0007669"/>
    <property type="project" value="TreeGrafter"/>
</dbReference>
<dbReference type="GO" id="GO:0071555">
    <property type="term" value="P:cell wall organization"/>
    <property type="evidence" value="ECO:0007669"/>
    <property type="project" value="UniProtKB-KW"/>
</dbReference>
<sequence length="861" mass="95616">MRHDGRPMLHDRVSRTARSRLTSCCRVLRLRTAILLSGALPALASCPPSEWVDPDTPAEACSGQVDSAGRPLTLVFSDEFNIPGRTFADGHDPAWTAITGFPSSNDQENAYDDSPSHVTTSNGNLWLRISRTESFLEVVNGTTGLKEIKHRPYTSAMLQSWNKFCFTGGVVEISAKFPGEAELPGLWPAFWLLGNLGRATVEASVNNVWPYSYSQCPAGQNSEANQDPKKQQLINECLGSNWTERFGLRPHQGRGAIEIDILEVLPGKDAPNYREDKVLTGLCEPLADYSKLDMPRPHLLNTLQAAPGIPVGADQRPREAPAQNESCVPIWGKQWYSQLRQDNPQVYGPDTTINYHNYGKYIANVNPWTDVQLQVDSMGAMTHLTKSAFEKQHVYRFEWSTQGDGELTFWMDGKLLFRLNAALLAQQLEVTRGDKPLGTMLARQLLLEPVSMILNIDVSKQWGWDIFEKRCPNRSCGCCLDCKNPKCIACMLQMGQEEEYMFLSQMCRTLPATFEVDYIRVFQTQEQQAKDHEGCSPKAAPTQGWVDTRPEKYVVPNFDAPLAPIYAGGARCQTDANCGAISGSGTCLRGVCNCSEGWTGPSCLARLAGTAKTCRPLELALVGGGPCDVNSTLDRCGHGHCVKISHDWKMPWQTVAHQHMEKPVGTGNGRCKCDNGWAGPFCSRRTARKEELKWEQQSCVPRSTMSSPDLEKFIRKVCDRRLSHQMRASSEVVETCTEILWQYGGRFSQCGAWPRASWLAKAVKSETGLCCTRLDDQGREVCAEDDSEFGLLAIIAGLVVLFMAFLGCVRQSHIQGRLCAGQKRRRAANFNHKEENEETSEDELDEIEVNGYGGSASEDSK</sequence>
<comment type="caution">
    <text evidence="12">The sequence shown here is derived from an EMBL/GenBank/DDBJ whole genome shotgun (WGS) entry which is preliminary data.</text>
</comment>
<dbReference type="EMBL" id="CAJNJA010010653">
    <property type="protein sequence ID" value="CAE7260549.1"/>
    <property type="molecule type" value="Genomic_DNA"/>
</dbReference>
<feature type="compositionally biased region" description="Acidic residues" evidence="9">
    <location>
        <begin position="836"/>
        <end position="848"/>
    </location>
</feature>
<evidence type="ECO:0000256" key="4">
    <source>
        <dbReference type="ARBA" id="ARBA00022968"/>
    </source>
</evidence>
<dbReference type="GO" id="GO:0015926">
    <property type="term" value="F:glucosidase activity"/>
    <property type="evidence" value="ECO:0007669"/>
    <property type="project" value="TreeGrafter"/>
</dbReference>
<keyword evidence="7" id="KW-0325">Glycoprotein</keyword>
<evidence type="ECO:0000256" key="6">
    <source>
        <dbReference type="ARBA" id="ARBA00023136"/>
    </source>
</evidence>
<protein>
    <submittedName>
        <fullName evidence="12">KRE6 protein</fullName>
    </submittedName>
</protein>
<feature type="region of interest" description="Disordered" evidence="9">
    <location>
        <begin position="830"/>
        <end position="861"/>
    </location>
</feature>
<dbReference type="Pfam" id="PF03935">
    <property type="entry name" value="SKN1_KRE6_Sbg1"/>
    <property type="match status" value="1"/>
</dbReference>
<name>A0A812M9A6_9DINO</name>
<evidence type="ECO:0000313" key="12">
    <source>
        <dbReference type="EMBL" id="CAE7260549.1"/>
    </source>
</evidence>
<evidence type="ECO:0000256" key="7">
    <source>
        <dbReference type="ARBA" id="ARBA00023180"/>
    </source>
</evidence>
<organism evidence="12 13">
    <name type="scientific">Symbiodinium necroappetens</name>
    <dbReference type="NCBI Taxonomy" id="1628268"/>
    <lineage>
        <taxon>Eukaryota</taxon>
        <taxon>Sar</taxon>
        <taxon>Alveolata</taxon>
        <taxon>Dinophyceae</taxon>
        <taxon>Suessiales</taxon>
        <taxon>Symbiodiniaceae</taxon>
        <taxon>Symbiodinium</taxon>
    </lineage>
</organism>
<evidence type="ECO:0000256" key="1">
    <source>
        <dbReference type="ARBA" id="ARBA00004606"/>
    </source>
</evidence>
<evidence type="ECO:0000256" key="2">
    <source>
        <dbReference type="ARBA" id="ARBA00010962"/>
    </source>
</evidence>
<dbReference type="InterPro" id="IPR000757">
    <property type="entry name" value="Beta-glucanase-like"/>
</dbReference>
<feature type="domain" description="GH16" evidence="11">
    <location>
        <begin position="49"/>
        <end position="527"/>
    </location>
</feature>
<gene>
    <name evidence="12" type="primary">KRE6</name>
    <name evidence="12" type="ORF">SNEC2469_LOCUS5938</name>
</gene>
<comment type="similarity">
    <text evidence="2">Belongs to the SKN1/KRE6 family.</text>
</comment>
<dbReference type="PANTHER" id="PTHR31361:SF1">
    <property type="entry name" value="BETA-GLUCAN SYNTHESIS-ASSOCIATED PROTEIN KRE6-RELATED"/>
    <property type="match status" value="1"/>
</dbReference>
<dbReference type="GO" id="GO:0006078">
    <property type="term" value="P:(1-&gt;6)-beta-D-glucan biosynthetic process"/>
    <property type="evidence" value="ECO:0007669"/>
    <property type="project" value="TreeGrafter"/>
</dbReference>
<evidence type="ECO:0000259" key="11">
    <source>
        <dbReference type="PROSITE" id="PS51762"/>
    </source>
</evidence>
<evidence type="ECO:0000256" key="8">
    <source>
        <dbReference type="ARBA" id="ARBA00023316"/>
    </source>
</evidence>
<comment type="subcellular location">
    <subcellularLocation>
        <location evidence="1">Membrane</location>
        <topology evidence="1">Single-pass type II membrane protein</topology>
    </subcellularLocation>
</comment>
<dbReference type="AlphaFoldDB" id="A0A812M9A6"/>
<dbReference type="Proteomes" id="UP000601435">
    <property type="component" value="Unassembled WGS sequence"/>
</dbReference>
<evidence type="ECO:0000313" key="13">
    <source>
        <dbReference type="Proteomes" id="UP000601435"/>
    </source>
</evidence>
<dbReference type="InterPro" id="IPR005629">
    <property type="entry name" value="Skn1/Kre6/Sbg1"/>
</dbReference>
<dbReference type="Gene3D" id="2.60.120.200">
    <property type="match status" value="1"/>
</dbReference>
<dbReference type="PROSITE" id="PS51762">
    <property type="entry name" value="GH16_2"/>
    <property type="match status" value="1"/>
</dbReference>
<keyword evidence="4" id="KW-0735">Signal-anchor</keyword>
<keyword evidence="5 10" id="KW-1133">Transmembrane helix</keyword>
<feature type="transmembrane region" description="Helical" evidence="10">
    <location>
        <begin position="789"/>
        <end position="809"/>
    </location>
</feature>
<evidence type="ECO:0000256" key="5">
    <source>
        <dbReference type="ARBA" id="ARBA00022989"/>
    </source>
</evidence>
<evidence type="ECO:0000256" key="9">
    <source>
        <dbReference type="SAM" id="MobiDB-lite"/>
    </source>
</evidence>
<keyword evidence="6 10" id="KW-0472">Membrane</keyword>
<evidence type="ECO:0000256" key="3">
    <source>
        <dbReference type="ARBA" id="ARBA00022692"/>
    </source>
</evidence>
<dbReference type="GO" id="GO:0005789">
    <property type="term" value="C:endoplasmic reticulum membrane"/>
    <property type="evidence" value="ECO:0007669"/>
    <property type="project" value="TreeGrafter"/>
</dbReference>
<keyword evidence="13" id="KW-1185">Reference proteome</keyword>
<accession>A0A812M9A6</accession>
<dbReference type="OrthoDB" id="412647at2759"/>
<dbReference type="PANTHER" id="PTHR31361">
    <property type="entry name" value="BETA-GLUCAN SYNTHESIS-ASSOCIATED PROTEIN KRE6-RELATED"/>
    <property type="match status" value="1"/>
</dbReference>
<evidence type="ECO:0000256" key="10">
    <source>
        <dbReference type="SAM" id="Phobius"/>
    </source>
</evidence>
<dbReference type="SUPFAM" id="SSF49899">
    <property type="entry name" value="Concanavalin A-like lectins/glucanases"/>
    <property type="match status" value="1"/>
</dbReference>
<reference evidence="12" key="1">
    <citation type="submission" date="2021-02" db="EMBL/GenBank/DDBJ databases">
        <authorList>
            <person name="Dougan E. K."/>
            <person name="Rhodes N."/>
            <person name="Thang M."/>
            <person name="Chan C."/>
        </authorList>
    </citation>
    <scope>NUCLEOTIDE SEQUENCE</scope>
</reference>
<keyword evidence="8" id="KW-0961">Cell wall biogenesis/degradation</keyword>
<proteinExistence type="inferred from homology"/>